<feature type="domain" description="F-box" evidence="1">
    <location>
        <begin position="43"/>
        <end position="89"/>
    </location>
</feature>
<dbReference type="SUPFAM" id="SSF81383">
    <property type="entry name" value="F-box domain"/>
    <property type="match status" value="1"/>
</dbReference>
<organism evidence="2 3">
    <name type="scientific">Cryptolaemus montrouzieri</name>
    <dbReference type="NCBI Taxonomy" id="559131"/>
    <lineage>
        <taxon>Eukaryota</taxon>
        <taxon>Metazoa</taxon>
        <taxon>Ecdysozoa</taxon>
        <taxon>Arthropoda</taxon>
        <taxon>Hexapoda</taxon>
        <taxon>Insecta</taxon>
        <taxon>Pterygota</taxon>
        <taxon>Neoptera</taxon>
        <taxon>Endopterygota</taxon>
        <taxon>Coleoptera</taxon>
        <taxon>Polyphaga</taxon>
        <taxon>Cucujiformia</taxon>
        <taxon>Coccinelloidea</taxon>
        <taxon>Coccinellidae</taxon>
        <taxon>Scymninae</taxon>
        <taxon>Scymnini</taxon>
        <taxon>Cryptolaemus</taxon>
    </lineage>
</organism>
<dbReference type="AlphaFoldDB" id="A0ABD2PE37"/>
<accession>A0ABD2PE37</accession>
<name>A0ABD2PE37_9CUCU</name>
<reference evidence="2 3" key="1">
    <citation type="journal article" date="2021" name="BMC Biol.">
        <title>Horizontally acquired antibacterial genes associated with adaptive radiation of ladybird beetles.</title>
        <authorList>
            <person name="Li H.S."/>
            <person name="Tang X.F."/>
            <person name="Huang Y.H."/>
            <person name="Xu Z.Y."/>
            <person name="Chen M.L."/>
            <person name="Du X.Y."/>
            <person name="Qiu B.Y."/>
            <person name="Chen P.T."/>
            <person name="Zhang W."/>
            <person name="Slipinski A."/>
            <person name="Escalona H.E."/>
            <person name="Waterhouse R.M."/>
            <person name="Zwick A."/>
            <person name="Pang H."/>
        </authorList>
    </citation>
    <scope>NUCLEOTIDE SEQUENCE [LARGE SCALE GENOMIC DNA]</scope>
    <source>
        <strain evidence="2">SYSU2018</strain>
    </source>
</reference>
<evidence type="ECO:0000313" key="3">
    <source>
        <dbReference type="Proteomes" id="UP001516400"/>
    </source>
</evidence>
<sequence length="116" mass="13719">MLNDYFKHETSMCNDSTNVLGECSSAKRSKTSDPQQSQPYAPLVNWSHLPDIIIQEIFDNLNFTDRTNASSVCKHWRRNVYHWRWWKILFSQLIHILLKRQGISSQLLPKLYLMPP</sequence>
<dbReference type="PANTHER" id="PTHR20933:SF3">
    <property type="entry name" value="F-BOX ONLY PROTEIN 33"/>
    <property type="match status" value="1"/>
</dbReference>
<dbReference type="PANTHER" id="PTHR20933">
    <property type="entry name" value="F-BOX ONLY PROTEIN 33"/>
    <property type="match status" value="1"/>
</dbReference>
<keyword evidence="3" id="KW-1185">Reference proteome</keyword>
<gene>
    <name evidence="2" type="ORF">HHI36_003413</name>
</gene>
<proteinExistence type="predicted"/>
<evidence type="ECO:0000259" key="1">
    <source>
        <dbReference type="PROSITE" id="PS50181"/>
    </source>
</evidence>
<comment type="caution">
    <text evidence="2">The sequence shown here is derived from an EMBL/GenBank/DDBJ whole genome shotgun (WGS) entry which is preliminary data.</text>
</comment>
<dbReference type="PROSITE" id="PS50181">
    <property type="entry name" value="FBOX"/>
    <property type="match status" value="1"/>
</dbReference>
<dbReference type="SMART" id="SM00256">
    <property type="entry name" value="FBOX"/>
    <property type="match status" value="1"/>
</dbReference>
<dbReference type="Gene3D" id="1.20.1280.50">
    <property type="match status" value="1"/>
</dbReference>
<evidence type="ECO:0000313" key="2">
    <source>
        <dbReference type="EMBL" id="KAL3288970.1"/>
    </source>
</evidence>
<dbReference type="EMBL" id="JABFTP020000185">
    <property type="protein sequence ID" value="KAL3288970.1"/>
    <property type="molecule type" value="Genomic_DNA"/>
</dbReference>
<dbReference type="Pfam" id="PF00646">
    <property type="entry name" value="F-box"/>
    <property type="match status" value="1"/>
</dbReference>
<dbReference type="InterPro" id="IPR001810">
    <property type="entry name" value="F-box_dom"/>
</dbReference>
<dbReference type="Proteomes" id="UP001516400">
    <property type="component" value="Unassembled WGS sequence"/>
</dbReference>
<dbReference type="InterPro" id="IPR036047">
    <property type="entry name" value="F-box-like_dom_sf"/>
</dbReference>
<protein>
    <recommendedName>
        <fullName evidence="1">F-box domain-containing protein</fullName>
    </recommendedName>
</protein>